<evidence type="ECO:0000256" key="11">
    <source>
        <dbReference type="ARBA" id="ARBA00023136"/>
    </source>
</evidence>
<name>A0A1J6HGI4_9HYPH</name>
<dbReference type="InterPro" id="IPR003439">
    <property type="entry name" value="ABC_transporter-like_ATP-bd"/>
</dbReference>
<evidence type="ECO:0000259" key="13">
    <source>
        <dbReference type="PROSITE" id="PS50893"/>
    </source>
</evidence>
<dbReference type="InterPro" id="IPR050388">
    <property type="entry name" value="ABC_Ni/Peptide_Import"/>
</dbReference>
<reference evidence="14 15" key="1">
    <citation type="submission" date="2016-10" db="EMBL/GenBank/DDBJ databases">
        <title>The Draft Genome Sequence of the Potato Rhizosphere Bacteria Ochrobactrum sp. IPA7.2.</title>
        <authorList>
            <person name="Gogoleva N.E."/>
            <person name="Khlopko Y.A."/>
            <person name="Burygin G.L."/>
            <person name="Plotnikov A.O."/>
        </authorList>
    </citation>
    <scope>NUCLEOTIDE SEQUENCE [LARGE SCALE GENOMIC DNA]</scope>
    <source>
        <strain evidence="14 15">IPA7.2</strain>
    </source>
</reference>
<evidence type="ECO:0000256" key="4">
    <source>
        <dbReference type="ARBA" id="ARBA00022475"/>
    </source>
</evidence>
<dbReference type="RefSeq" id="WP_071632939.1">
    <property type="nucleotide sequence ID" value="NZ_MOEC01000020.1"/>
</dbReference>
<keyword evidence="9" id="KW-0653">Protein transport</keyword>
<feature type="domain" description="ABC transporter" evidence="13">
    <location>
        <begin position="15"/>
        <end position="263"/>
    </location>
</feature>
<evidence type="ECO:0000256" key="3">
    <source>
        <dbReference type="ARBA" id="ARBA00022448"/>
    </source>
</evidence>
<keyword evidence="4" id="KW-1003">Cell membrane</keyword>
<dbReference type="GO" id="GO:0015031">
    <property type="term" value="P:protein transport"/>
    <property type="evidence" value="ECO:0007669"/>
    <property type="project" value="UniProtKB-KW"/>
</dbReference>
<protein>
    <submittedName>
        <fullName evidence="14">Peptide ABC transporter ATP-binding protein</fullName>
    </submittedName>
</protein>
<dbReference type="InterPro" id="IPR027417">
    <property type="entry name" value="P-loop_NTPase"/>
</dbReference>
<dbReference type="OrthoDB" id="9815712at2"/>
<sequence length="334" mass="36747">MTEPLKTAPSPLLEVSSLSVEFRTDGGWINAVDDVNFSLAPREALGLVGESGSGKSVTALSLLRLHDQRNSRMGGSVRYKGEDLFTLPTGRLRQIRGHEIAMVFQDPIHTLNPVLTIGRQIEESLRLHHGLQGRDARKRAIELLDRVRIPDAARRIDDYPHRLSGGQRQRVMIAIAIAGDPKILIADEPTTALDVTVQAQIMELLRNLRDELSMSVILISHDLGLVSEFADRAMVMYAGQPVETGPIDKIFDEPLHPYTEGLLSAIPDLDDDLDRLPTIPGSIPEPSRRPPGCRFAPRCSFAQASCVKPQPIMSLTGGRASRCPPRLPTEECVL</sequence>
<accession>A0A1J6HGI4</accession>
<evidence type="ECO:0000256" key="10">
    <source>
        <dbReference type="ARBA" id="ARBA00022967"/>
    </source>
</evidence>
<dbReference type="GO" id="GO:0055085">
    <property type="term" value="P:transmembrane transport"/>
    <property type="evidence" value="ECO:0007669"/>
    <property type="project" value="UniProtKB-ARBA"/>
</dbReference>
<comment type="similarity">
    <text evidence="2">Belongs to the ABC transporter superfamily.</text>
</comment>
<dbReference type="Gene3D" id="3.40.50.300">
    <property type="entry name" value="P-loop containing nucleotide triphosphate hydrolases"/>
    <property type="match status" value="1"/>
</dbReference>
<keyword evidence="10" id="KW-1278">Translocase</keyword>
<evidence type="ECO:0000313" key="15">
    <source>
        <dbReference type="Proteomes" id="UP000182985"/>
    </source>
</evidence>
<evidence type="ECO:0000256" key="8">
    <source>
        <dbReference type="ARBA" id="ARBA00022856"/>
    </source>
</evidence>
<dbReference type="SUPFAM" id="SSF52540">
    <property type="entry name" value="P-loop containing nucleoside triphosphate hydrolases"/>
    <property type="match status" value="1"/>
</dbReference>
<dbReference type="GO" id="GO:0015833">
    <property type="term" value="P:peptide transport"/>
    <property type="evidence" value="ECO:0007669"/>
    <property type="project" value="UniProtKB-KW"/>
</dbReference>
<dbReference type="PANTHER" id="PTHR43297">
    <property type="entry name" value="OLIGOPEPTIDE TRANSPORT ATP-BINDING PROTEIN APPD"/>
    <property type="match status" value="1"/>
</dbReference>
<dbReference type="PROSITE" id="PS00211">
    <property type="entry name" value="ABC_TRANSPORTER_1"/>
    <property type="match status" value="1"/>
</dbReference>
<proteinExistence type="inferred from homology"/>
<evidence type="ECO:0000256" key="9">
    <source>
        <dbReference type="ARBA" id="ARBA00022927"/>
    </source>
</evidence>
<keyword evidence="7 14" id="KW-0067">ATP-binding</keyword>
<keyword evidence="11" id="KW-0472">Membrane</keyword>
<keyword evidence="3" id="KW-0813">Transport</keyword>
<keyword evidence="6" id="KW-0547">Nucleotide-binding</keyword>
<evidence type="ECO:0000256" key="1">
    <source>
        <dbReference type="ARBA" id="ARBA00004417"/>
    </source>
</evidence>
<dbReference type="PROSITE" id="PS50893">
    <property type="entry name" value="ABC_TRANSPORTER_2"/>
    <property type="match status" value="1"/>
</dbReference>
<dbReference type="Pfam" id="PF00005">
    <property type="entry name" value="ABC_tran"/>
    <property type="match status" value="1"/>
</dbReference>
<dbReference type="GO" id="GO:0005886">
    <property type="term" value="C:plasma membrane"/>
    <property type="evidence" value="ECO:0007669"/>
    <property type="project" value="UniProtKB-SubCell"/>
</dbReference>
<dbReference type="SMART" id="SM00382">
    <property type="entry name" value="AAA"/>
    <property type="match status" value="1"/>
</dbReference>
<dbReference type="CDD" id="cd03257">
    <property type="entry name" value="ABC_NikE_OppD_transporters"/>
    <property type="match status" value="1"/>
</dbReference>
<evidence type="ECO:0000256" key="12">
    <source>
        <dbReference type="ARBA" id="ARBA00025070"/>
    </source>
</evidence>
<dbReference type="InterPro" id="IPR003593">
    <property type="entry name" value="AAA+_ATPase"/>
</dbReference>
<dbReference type="Pfam" id="PF08352">
    <property type="entry name" value="oligo_HPY"/>
    <property type="match status" value="1"/>
</dbReference>
<comment type="subcellular location">
    <subcellularLocation>
        <location evidence="1">Cell inner membrane</location>
        <topology evidence="1">Peripheral membrane protein</topology>
    </subcellularLocation>
</comment>
<dbReference type="AlphaFoldDB" id="A0A1J6HGI4"/>
<dbReference type="EMBL" id="MOEC01000020">
    <property type="protein sequence ID" value="OIS92036.1"/>
    <property type="molecule type" value="Genomic_DNA"/>
</dbReference>
<keyword evidence="5" id="KW-0997">Cell inner membrane</keyword>
<dbReference type="GO" id="GO:0005524">
    <property type="term" value="F:ATP binding"/>
    <property type="evidence" value="ECO:0007669"/>
    <property type="project" value="UniProtKB-KW"/>
</dbReference>
<keyword evidence="8" id="KW-0571">Peptide transport</keyword>
<organism evidence="14 15">
    <name type="scientific">Brucella cytisi</name>
    <dbReference type="NCBI Taxonomy" id="407152"/>
    <lineage>
        <taxon>Bacteria</taxon>
        <taxon>Pseudomonadati</taxon>
        <taxon>Pseudomonadota</taxon>
        <taxon>Alphaproteobacteria</taxon>
        <taxon>Hyphomicrobiales</taxon>
        <taxon>Brucellaceae</taxon>
        <taxon>Brucella/Ochrobactrum group</taxon>
        <taxon>Brucella</taxon>
    </lineage>
</organism>
<evidence type="ECO:0000256" key="6">
    <source>
        <dbReference type="ARBA" id="ARBA00022741"/>
    </source>
</evidence>
<comment type="caution">
    <text evidence="14">The sequence shown here is derived from an EMBL/GenBank/DDBJ whole genome shotgun (WGS) entry which is preliminary data.</text>
</comment>
<keyword evidence="15" id="KW-1185">Reference proteome</keyword>
<dbReference type="NCBIfam" id="TIGR01727">
    <property type="entry name" value="oligo_HPY"/>
    <property type="match status" value="1"/>
</dbReference>
<evidence type="ECO:0000256" key="5">
    <source>
        <dbReference type="ARBA" id="ARBA00022519"/>
    </source>
</evidence>
<dbReference type="InterPro" id="IPR013563">
    <property type="entry name" value="Oligopep_ABC_C"/>
</dbReference>
<evidence type="ECO:0000256" key="7">
    <source>
        <dbReference type="ARBA" id="ARBA00022840"/>
    </source>
</evidence>
<evidence type="ECO:0000256" key="2">
    <source>
        <dbReference type="ARBA" id="ARBA00005417"/>
    </source>
</evidence>
<comment type="function">
    <text evidence="12">Probably part of an ABC transporter complex that could be involved in peptide import. Probably responsible for energy coupling to the transport system.</text>
</comment>
<dbReference type="FunFam" id="3.40.50.300:FF:000016">
    <property type="entry name" value="Oligopeptide ABC transporter ATP-binding component"/>
    <property type="match status" value="1"/>
</dbReference>
<dbReference type="PANTHER" id="PTHR43297:SF2">
    <property type="entry name" value="DIPEPTIDE TRANSPORT ATP-BINDING PROTEIN DPPD"/>
    <property type="match status" value="1"/>
</dbReference>
<dbReference type="GO" id="GO:0016887">
    <property type="term" value="F:ATP hydrolysis activity"/>
    <property type="evidence" value="ECO:0007669"/>
    <property type="project" value="InterPro"/>
</dbReference>
<gene>
    <name evidence="14" type="ORF">BLA27_18170</name>
</gene>
<dbReference type="Proteomes" id="UP000182985">
    <property type="component" value="Unassembled WGS sequence"/>
</dbReference>
<dbReference type="InterPro" id="IPR017871">
    <property type="entry name" value="ABC_transporter-like_CS"/>
</dbReference>
<evidence type="ECO:0000313" key="14">
    <source>
        <dbReference type="EMBL" id="OIS92036.1"/>
    </source>
</evidence>